<proteinExistence type="predicted"/>
<evidence type="ECO:0000256" key="2">
    <source>
        <dbReference type="SAM" id="MobiDB-lite"/>
    </source>
</evidence>
<organism evidence="4 5">
    <name type="scientific">Lentzea albidocapillata subsp. violacea</name>
    <dbReference type="NCBI Taxonomy" id="128104"/>
    <lineage>
        <taxon>Bacteria</taxon>
        <taxon>Bacillati</taxon>
        <taxon>Actinomycetota</taxon>
        <taxon>Actinomycetes</taxon>
        <taxon>Pseudonocardiales</taxon>
        <taxon>Pseudonocardiaceae</taxon>
        <taxon>Lentzea</taxon>
    </lineage>
</organism>
<accession>A0A1G9X646</accession>
<gene>
    <name evidence="4" type="ORF">SAMN04488074_12952</name>
</gene>
<sequence>MKLPTVIIDLSPVVRLNGGNDWRHVELVVKGWREQRDAHAVFYGVADNSLWHAMDDYGKNSLRRWQRDQKARSTTWADPEIIELAEKYPQAAVITTDLYRDHRREHPWLQGSQRFHAPAFEGRNVRFTQLDYSPIPDYEVSWRIEEANLKPKGITSPEARNALLSEWSCANQKCKWGAVALIGDDPLYQDGRVCCPECGEAAKRVGLRANTREVVVLLDGHITDRIPIAEDTTLTIGRGRRLDRYDVRGLLDEQHANLVSRDHLRLTNNAGKLQAEELGSKNGTKIVRSTGDMAGLIPAVLQTLQRDEQLSIARDTMRIRPSGRKRARGLYAPDLTTPPWLPE</sequence>
<dbReference type="PROSITE" id="PS50006">
    <property type="entry name" value="FHA_DOMAIN"/>
    <property type="match status" value="1"/>
</dbReference>
<dbReference type="SUPFAM" id="SSF49879">
    <property type="entry name" value="SMAD/FHA domain"/>
    <property type="match status" value="1"/>
</dbReference>
<dbReference type="EMBL" id="FNET01000029">
    <property type="protein sequence ID" value="SDM92209.1"/>
    <property type="molecule type" value="Genomic_DNA"/>
</dbReference>
<protein>
    <recommendedName>
        <fullName evidence="3">FHA domain-containing protein</fullName>
    </recommendedName>
</protein>
<evidence type="ECO:0000256" key="1">
    <source>
        <dbReference type="ARBA" id="ARBA00022553"/>
    </source>
</evidence>
<evidence type="ECO:0000259" key="3">
    <source>
        <dbReference type="PROSITE" id="PS50006"/>
    </source>
</evidence>
<dbReference type="RefSeq" id="WP_143028056.1">
    <property type="nucleotide sequence ID" value="NZ_FNET01000029.1"/>
</dbReference>
<dbReference type="Proteomes" id="UP000199682">
    <property type="component" value="Unassembled WGS sequence"/>
</dbReference>
<dbReference type="AlphaFoldDB" id="A0A1G9X646"/>
<reference evidence="5" key="1">
    <citation type="submission" date="2016-10" db="EMBL/GenBank/DDBJ databases">
        <authorList>
            <person name="Varghese N."/>
            <person name="Submissions S."/>
        </authorList>
    </citation>
    <scope>NUCLEOTIDE SEQUENCE [LARGE SCALE GENOMIC DNA]</scope>
    <source>
        <strain evidence="5">DSM 44796</strain>
    </source>
</reference>
<feature type="region of interest" description="Disordered" evidence="2">
    <location>
        <begin position="323"/>
        <end position="343"/>
    </location>
</feature>
<dbReference type="Gene3D" id="2.60.200.20">
    <property type="match status" value="1"/>
</dbReference>
<feature type="domain" description="FHA" evidence="3">
    <location>
        <begin position="234"/>
        <end position="286"/>
    </location>
</feature>
<keyword evidence="1" id="KW-0597">Phosphoprotein</keyword>
<dbReference type="InterPro" id="IPR000253">
    <property type="entry name" value="FHA_dom"/>
</dbReference>
<evidence type="ECO:0000313" key="5">
    <source>
        <dbReference type="Proteomes" id="UP000199682"/>
    </source>
</evidence>
<evidence type="ECO:0000313" key="4">
    <source>
        <dbReference type="EMBL" id="SDM92209.1"/>
    </source>
</evidence>
<dbReference type="CDD" id="cd00060">
    <property type="entry name" value="FHA"/>
    <property type="match status" value="1"/>
</dbReference>
<dbReference type="InterPro" id="IPR008984">
    <property type="entry name" value="SMAD_FHA_dom_sf"/>
</dbReference>
<name>A0A1G9X646_9PSEU</name>